<organism evidence="1 2">
    <name type="scientific">Phocaeicola vulgatus</name>
    <name type="common">Bacteroides vulgatus</name>
    <dbReference type="NCBI Taxonomy" id="821"/>
    <lineage>
        <taxon>Bacteria</taxon>
        <taxon>Pseudomonadati</taxon>
        <taxon>Bacteroidota</taxon>
        <taxon>Bacteroidia</taxon>
        <taxon>Bacteroidales</taxon>
        <taxon>Bacteroidaceae</taxon>
        <taxon>Phocaeicola</taxon>
    </lineage>
</organism>
<proteinExistence type="predicted"/>
<gene>
    <name evidence="1" type="ORF">DWY53_23010</name>
</gene>
<dbReference type="AlphaFoldDB" id="A0A395UJ42"/>
<name>A0A395UJ42_PHOVU</name>
<dbReference type="EMBL" id="QRUD01000134">
    <property type="protein sequence ID" value="RGR30421.1"/>
    <property type="molecule type" value="Genomic_DNA"/>
</dbReference>
<evidence type="ECO:0000313" key="2">
    <source>
        <dbReference type="Proteomes" id="UP000266497"/>
    </source>
</evidence>
<accession>A0A395UJ42</accession>
<evidence type="ECO:0000313" key="1">
    <source>
        <dbReference type="EMBL" id="RGR30421.1"/>
    </source>
</evidence>
<reference evidence="1 2" key="1">
    <citation type="submission" date="2018-08" db="EMBL/GenBank/DDBJ databases">
        <title>A genome reference for cultivated species of the human gut microbiota.</title>
        <authorList>
            <person name="Zou Y."/>
            <person name="Xue W."/>
            <person name="Luo G."/>
        </authorList>
    </citation>
    <scope>NUCLEOTIDE SEQUENCE [LARGE SCALE GENOMIC DNA]</scope>
    <source>
        <strain evidence="1 2">AF25-30LB</strain>
    </source>
</reference>
<comment type="caution">
    <text evidence="1">The sequence shown here is derived from an EMBL/GenBank/DDBJ whole genome shotgun (WGS) entry which is preliminary data.</text>
</comment>
<protein>
    <submittedName>
        <fullName evidence="1">Uncharacterized protein</fullName>
    </submittedName>
</protein>
<dbReference type="Proteomes" id="UP000266497">
    <property type="component" value="Unassembled WGS sequence"/>
</dbReference>
<sequence>MLLTRNLVNPYLSCLQAGKPTARNAEWGAGMGTQKKRMPSCNGADRSFNVTPPRKRADFCEVTLYKKLCRTF</sequence>